<organism evidence="2 3">
    <name type="scientific">Sanguibacter inulinus</name>
    <dbReference type="NCBI Taxonomy" id="60922"/>
    <lineage>
        <taxon>Bacteria</taxon>
        <taxon>Bacillati</taxon>
        <taxon>Actinomycetota</taxon>
        <taxon>Actinomycetes</taxon>
        <taxon>Micrococcales</taxon>
        <taxon>Sanguibacteraceae</taxon>
        <taxon>Sanguibacter</taxon>
    </lineage>
</organism>
<reference evidence="2 3" key="1">
    <citation type="submission" date="2020-07" db="EMBL/GenBank/DDBJ databases">
        <title>MOT database genomes.</title>
        <authorList>
            <person name="Joseph S."/>
            <person name="Aduse-Opoku J."/>
            <person name="Hashim A."/>
            <person name="Wade W."/>
            <person name="Curtis M."/>
        </authorList>
    </citation>
    <scope>NUCLEOTIDE SEQUENCE [LARGE SCALE GENOMIC DNA]</scope>
    <source>
        <strain evidence="2 3">DSM 100099</strain>
    </source>
</reference>
<sequence length="54" mass="5884">MRGITFVVTLALFLLGMYLMALAFTTPDLEFLLFGGGLLAVSLAFFAPLQLSRD</sequence>
<comment type="caution">
    <text evidence="2">The sequence shown here is derived from an EMBL/GenBank/DDBJ whole genome shotgun (WGS) entry which is preliminary data.</text>
</comment>
<accession>A0A853EQV5</accession>
<dbReference type="AlphaFoldDB" id="A0A853EQV5"/>
<dbReference type="RefSeq" id="WP_179912050.1">
    <property type="nucleotide sequence ID" value="NZ_JACBYE010000001.1"/>
</dbReference>
<protein>
    <submittedName>
        <fullName evidence="2">Uncharacterized protein</fullName>
    </submittedName>
</protein>
<keyword evidence="3" id="KW-1185">Reference proteome</keyword>
<dbReference type="Proteomes" id="UP000561011">
    <property type="component" value="Unassembled WGS sequence"/>
</dbReference>
<keyword evidence="1" id="KW-0812">Transmembrane</keyword>
<keyword evidence="1" id="KW-0472">Membrane</keyword>
<proteinExistence type="predicted"/>
<gene>
    <name evidence="2" type="ORF">HZZ10_00720</name>
</gene>
<name>A0A853EQV5_9MICO</name>
<feature type="transmembrane region" description="Helical" evidence="1">
    <location>
        <begin position="33"/>
        <end position="51"/>
    </location>
</feature>
<evidence type="ECO:0000313" key="2">
    <source>
        <dbReference type="EMBL" id="NYS92064.1"/>
    </source>
</evidence>
<dbReference type="EMBL" id="JACBYE010000001">
    <property type="protein sequence ID" value="NYS92064.1"/>
    <property type="molecule type" value="Genomic_DNA"/>
</dbReference>
<evidence type="ECO:0000256" key="1">
    <source>
        <dbReference type="SAM" id="Phobius"/>
    </source>
</evidence>
<keyword evidence="1" id="KW-1133">Transmembrane helix</keyword>
<evidence type="ECO:0000313" key="3">
    <source>
        <dbReference type="Proteomes" id="UP000561011"/>
    </source>
</evidence>